<keyword evidence="5 9" id="KW-0238">DNA-binding</keyword>
<evidence type="ECO:0000256" key="1">
    <source>
        <dbReference type="ARBA" id="ARBA00018672"/>
    </source>
</evidence>
<dbReference type="PANTHER" id="PTHR48111:SF73">
    <property type="entry name" value="ALKALINE PHOSPHATASE SYNTHESIS TRANSCRIPTIONAL REGULATORY PROTEIN PHOP"/>
    <property type="match status" value="1"/>
</dbReference>
<dbReference type="Proteomes" id="UP000095765">
    <property type="component" value="Unassembled WGS sequence"/>
</dbReference>
<evidence type="ECO:0000256" key="4">
    <source>
        <dbReference type="ARBA" id="ARBA00023015"/>
    </source>
</evidence>
<dbReference type="Proteomes" id="UP000462501">
    <property type="component" value="Unassembled WGS sequence"/>
</dbReference>
<evidence type="ECO:0000256" key="3">
    <source>
        <dbReference type="ARBA" id="ARBA00023012"/>
    </source>
</evidence>
<comment type="function">
    <text evidence="7">May play the central regulatory role in sporulation. It may be an element of the effector pathway responsible for the activation of sporulation genes in response to nutritional stress. Spo0A may act in concert with spo0H (a sigma factor) to control the expression of some genes that are critical to the sporulation process.</text>
</comment>
<reference evidence="17" key="2">
    <citation type="submission" date="2017-04" db="EMBL/GenBank/DDBJ databases">
        <title>Function of individual gut microbiota members based on whole genome sequencing of pure cultures obtained from chicken caecum.</title>
        <authorList>
            <person name="Medvecky M."/>
            <person name="Cejkova D."/>
            <person name="Polansky O."/>
            <person name="Karasova D."/>
            <person name="Kubasova T."/>
            <person name="Cizek A."/>
            <person name="Rychlik I."/>
        </authorList>
    </citation>
    <scope>NUCLEOTIDE SEQUENCE [LARGE SCALE GENOMIC DNA]</scope>
    <source>
        <strain evidence="17">An175</strain>
    </source>
</reference>
<feature type="domain" description="Response regulatory" evidence="10">
    <location>
        <begin position="4"/>
        <end position="118"/>
    </location>
</feature>
<evidence type="ECO:0000256" key="5">
    <source>
        <dbReference type="ARBA" id="ARBA00023125"/>
    </source>
</evidence>
<reference evidence="14" key="3">
    <citation type="journal article" date="2018" name="BMC Genomics">
        <title>Whole genome sequencing and function prediction of 133 gut anaerobes isolated from chicken caecum in pure cultures.</title>
        <authorList>
            <person name="Medvecky M."/>
            <person name="Cejkova D."/>
            <person name="Polansky O."/>
            <person name="Karasova D."/>
            <person name="Kubasova T."/>
            <person name="Cizek A."/>
            <person name="Rychlik I."/>
        </authorList>
    </citation>
    <scope>NUCLEOTIDE SEQUENCE</scope>
    <source>
        <strain evidence="14">An175</strain>
    </source>
</reference>
<evidence type="ECO:0000256" key="6">
    <source>
        <dbReference type="ARBA" id="ARBA00023163"/>
    </source>
</evidence>
<dbReference type="SUPFAM" id="SSF52172">
    <property type="entry name" value="CheY-like"/>
    <property type="match status" value="1"/>
</dbReference>
<dbReference type="InterPro" id="IPR011006">
    <property type="entry name" value="CheY-like_superfamily"/>
</dbReference>
<dbReference type="Pfam" id="PF00486">
    <property type="entry name" value="Trans_reg_C"/>
    <property type="match status" value="1"/>
</dbReference>
<evidence type="ECO:0000259" key="11">
    <source>
        <dbReference type="PROSITE" id="PS51755"/>
    </source>
</evidence>
<evidence type="ECO:0000313" key="16">
    <source>
        <dbReference type="Proteomes" id="UP000095765"/>
    </source>
</evidence>
<dbReference type="InterPro" id="IPR001789">
    <property type="entry name" value="Sig_transdc_resp-reg_receiver"/>
</dbReference>
<evidence type="ECO:0000313" key="18">
    <source>
        <dbReference type="Proteomes" id="UP000260828"/>
    </source>
</evidence>
<dbReference type="InterPro" id="IPR036388">
    <property type="entry name" value="WH-like_DNA-bd_sf"/>
</dbReference>
<dbReference type="CDD" id="cd17574">
    <property type="entry name" value="REC_OmpR"/>
    <property type="match status" value="1"/>
</dbReference>
<protein>
    <recommendedName>
        <fullName evidence="1">Stage 0 sporulation protein A homolog</fullName>
    </recommendedName>
</protein>
<dbReference type="GO" id="GO:0006355">
    <property type="term" value="P:regulation of DNA-templated transcription"/>
    <property type="evidence" value="ECO:0007669"/>
    <property type="project" value="InterPro"/>
</dbReference>
<dbReference type="PROSITE" id="PS51755">
    <property type="entry name" value="OMPR_PHOB"/>
    <property type="match status" value="1"/>
</dbReference>
<reference evidence="13 19" key="5">
    <citation type="submission" date="2019-06" db="EMBL/GenBank/DDBJ databases">
        <title>Draft genome sequences of 15 bacterial species constituting the stable defined intestinal microbiota of the GM15 gnotobiotic mouse model.</title>
        <authorList>
            <person name="Elie C."/>
            <person name="Mathieu A."/>
            <person name="Saliou A."/>
            <person name="Darnaud M."/>
            <person name="Leulier F."/>
            <person name="Tamellini A."/>
        </authorList>
    </citation>
    <scope>NUCLEOTIDE SEQUENCE [LARGE SCALE GENOMIC DNA]</scope>
    <source>
        <strain evidence="13 19">JM4-15</strain>
    </source>
</reference>
<dbReference type="Gene3D" id="1.10.10.10">
    <property type="entry name" value="Winged helix-like DNA-binding domain superfamily/Winged helix DNA-binding domain"/>
    <property type="match status" value="1"/>
</dbReference>
<dbReference type="GO" id="GO:0032993">
    <property type="term" value="C:protein-DNA complex"/>
    <property type="evidence" value="ECO:0007669"/>
    <property type="project" value="TreeGrafter"/>
</dbReference>
<evidence type="ECO:0000313" key="13">
    <source>
        <dbReference type="EMBL" id="NDO40216.1"/>
    </source>
</evidence>
<sequence length="224" mass="25428">MDNKILVAEDEEKIRRLVSSYLVREGFKVVEAADGQQAVEKFEDNEDVVLVMLDVMMPKKDGYDACREIRGKSNVPILMLTARDSEQDEVAGFGAGADEYIAKPFSPTILVTRVKNLLRRTSSNDMSDVSAGGVKVLYRERTVTVDGKKIITTPKEFDLLYYLIRNTNIVLTRDQIICTVWDMDYAGDDRTVDTHIKCLRAKLGPYAKCIVTVRKVGYKFEWLE</sequence>
<dbReference type="FunFam" id="3.40.50.2300:FF:000001">
    <property type="entry name" value="DNA-binding response regulator PhoB"/>
    <property type="match status" value="1"/>
</dbReference>
<dbReference type="Proteomes" id="UP000196386">
    <property type="component" value="Unassembled WGS sequence"/>
</dbReference>
<gene>
    <name evidence="12" type="primary">srrA_2</name>
    <name evidence="14" type="ORF">B5F11_16495</name>
    <name evidence="15" type="ORF">DXC40_07585</name>
    <name evidence="12" type="ORF">ERS852551_00663</name>
    <name evidence="13" type="ORF">FMM72_13410</name>
</gene>
<dbReference type="RefSeq" id="WP_006873975.1">
    <property type="nucleotide sequence ID" value="NZ_CABIWA010000006.1"/>
</dbReference>
<dbReference type="EMBL" id="NFKP01000026">
    <property type="protein sequence ID" value="OUP67799.1"/>
    <property type="molecule type" value="Genomic_DNA"/>
</dbReference>
<organism evidence="12 16">
    <name type="scientific">Anaerotruncus colihominis</name>
    <dbReference type="NCBI Taxonomy" id="169435"/>
    <lineage>
        <taxon>Bacteria</taxon>
        <taxon>Bacillati</taxon>
        <taxon>Bacillota</taxon>
        <taxon>Clostridia</taxon>
        <taxon>Eubacteriales</taxon>
        <taxon>Oscillospiraceae</taxon>
        <taxon>Anaerotruncus</taxon>
    </lineage>
</organism>
<dbReference type="GO" id="GO:0000976">
    <property type="term" value="F:transcription cis-regulatory region binding"/>
    <property type="evidence" value="ECO:0007669"/>
    <property type="project" value="TreeGrafter"/>
</dbReference>
<reference evidence="12 16" key="1">
    <citation type="submission" date="2015-09" db="EMBL/GenBank/DDBJ databases">
        <authorList>
            <consortium name="Pathogen Informatics"/>
        </authorList>
    </citation>
    <scope>NUCLEOTIDE SEQUENCE [LARGE SCALE GENOMIC DNA]</scope>
    <source>
        <strain evidence="12 16">2789STDY5834939</strain>
    </source>
</reference>
<keyword evidence="3" id="KW-0902">Two-component regulatory system</keyword>
<dbReference type="CDD" id="cd00383">
    <property type="entry name" value="trans_reg_C"/>
    <property type="match status" value="1"/>
</dbReference>
<keyword evidence="4" id="KW-0805">Transcription regulation</keyword>
<dbReference type="InterPro" id="IPR039420">
    <property type="entry name" value="WalR-like"/>
</dbReference>
<dbReference type="GO" id="GO:0000156">
    <property type="term" value="F:phosphorelay response regulator activity"/>
    <property type="evidence" value="ECO:0007669"/>
    <property type="project" value="TreeGrafter"/>
</dbReference>
<dbReference type="AlphaFoldDB" id="A0A174MS82"/>
<dbReference type="FunFam" id="1.10.10.10:FF:000018">
    <property type="entry name" value="DNA-binding response regulator ResD"/>
    <property type="match status" value="1"/>
</dbReference>
<keyword evidence="6" id="KW-0804">Transcription</keyword>
<reference evidence="15 18" key="4">
    <citation type="submission" date="2018-08" db="EMBL/GenBank/DDBJ databases">
        <title>A genome reference for cultivated species of the human gut microbiota.</title>
        <authorList>
            <person name="Zou Y."/>
            <person name="Xue W."/>
            <person name="Luo G."/>
        </authorList>
    </citation>
    <scope>NUCLEOTIDE SEQUENCE [LARGE SCALE GENOMIC DNA]</scope>
    <source>
        <strain evidence="15 18">TF05-12AC</strain>
    </source>
</reference>
<evidence type="ECO:0000313" key="19">
    <source>
        <dbReference type="Proteomes" id="UP000462501"/>
    </source>
</evidence>
<dbReference type="PANTHER" id="PTHR48111">
    <property type="entry name" value="REGULATOR OF RPOS"/>
    <property type="match status" value="1"/>
</dbReference>
<accession>A0A174MS82</accession>
<dbReference type="SMART" id="SM00448">
    <property type="entry name" value="REC"/>
    <property type="match status" value="1"/>
</dbReference>
<dbReference type="EMBL" id="QVME01000003">
    <property type="protein sequence ID" value="RGE68201.1"/>
    <property type="molecule type" value="Genomic_DNA"/>
</dbReference>
<evidence type="ECO:0000313" key="14">
    <source>
        <dbReference type="EMBL" id="OUP67799.1"/>
    </source>
</evidence>
<evidence type="ECO:0000256" key="2">
    <source>
        <dbReference type="ARBA" id="ARBA00022553"/>
    </source>
</evidence>
<dbReference type="EMBL" id="VIQT01000019">
    <property type="protein sequence ID" value="NDO40216.1"/>
    <property type="molecule type" value="Genomic_DNA"/>
</dbReference>
<name>A0A174MS82_9FIRM</name>
<evidence type="ECO:0000313" key="15">
    <source>
        <dbReference type="EMBL" id="RGE68201.1"/>
    </source>
</evidence>
<keyword evidence="2 8" id="KW-0597">Phosphoprotein</keyword>
<dbReference type="Proteomes" id="UP000260828">
    <property type="component" value="Unassembled WGS sequence"/>
</dbReference>
<feature type="modified residue" description="4-aspartylphosphate" evidence="8">
    <location>
        <position position="54"/>
    </location>
</feature>
<dbReference type="EMBL" id="CZBE01000003">
    <property type="protein sequence ID" value="CUP39163.1"/>
    <property type="molecule type" value="Genomic_DNA"/>
</dbReference>
<dbReference type="Pfam" id="PF00072">
    <property type="entry name" value="Response_reg"/>
    <property type="match status" value="1"/>
</dbReference>
<dbReference type="GO" id="GO:0005829">
    <property type="term" value="C:cytosol"/>
    <property type="evidence" value="ECO:0007669"/>
    <property type="project" value="TreeGrafter"/>
</dbReference>
<feature type="DNA-binding region" description="OmpR/PhoB-type" evidence="9">
    <location>
        <begin position="126"/>
        <end position="222"/>
    </location>
</feature>
<dbReference type="PROSITE" id="PS50110">
    <property type="entry name" value="RESPONSE_REGULATORY"/>
    <property type="match status" value="1"/>
</dbReference>
<dbReference type="SMART" id="SM00862">
    <property type="entry name" value="Trans_reg_C"/>
    <property type="match status" value="1"/>
</dbReference>
<proteinExistence type="predicted"/>
<dbReference type="InterPro" id="IPR001867">
    <property type="entry name" value="OmpR/PhoB-type_DNA-bd"/>
</dbReference>
<evidence type="ECO:0000313" key="17">
    <source>
        <dbReference type="Proteomes" id="UP000196386"/>
    </source>
</evidence>
<feature type="domain" description="OmpR/PhoB-type" evidence="11">
    <location>
        <begin position="126"/>
        <end position="222"/>
    </location>
</feature>
<dbReference type="OrthoDB" id="9790442at2"/>
<evidence type="ECO:0000256" key="9">
    <source>
        <dbReference type="PROSITE-ProRule" id="PRU01091"/>
    </source>
</evidence>
<evidence type="ECO:0000259" key="10">
    <source>
        <dbReference type="PROSITE" id="PS50110"/>
    </source>
</evidence>
<evidence type="ECO:0000256" key="7">
    <source>
        <dbReference type="ARBA" id="ARBA00024867"/>
    </source>
</evidence>
<dbReference type="Gene3D" id="3.40.50.2300">
    <property type="match status" value="1"/>
</dbReference>
<evidence type="ECO:0000313" key="12">
    <source>
        <dbReference type="EMBL" id="CUP39163.1"/>
    </source>
</evidence>
<evidence type="ECO:0000256" key="8">
    <source>
        <dbReference type="PROSITE-ProRule" id="PRU00169"/>
    </source>
</evidence>
<dbReference type="Gene3D" id="6.10.250.690">
    <property type="match status" value="1"/>
</dbReference>